<keyword evidence="2" id="KW-0472">Membrane</keyword>
<evidence type="ECO:0000313" key="4">
    <source>
        <dbReference type="Proteomes" id="UP000823405"/>
    </source>
</evidence>
<feature type="transmembrane region" description="Helical" evidence="2">
    <location>
        <begin position="120"/>
        <end position="143"/>
    </location>
</feature>
<proteinExistence type="predicted"/>
<protein>
    <submittedName>
        <fullName evidence="3">Uncharacterized protein</fullName>
    </submittedName>
</protein>
<evidence type="ECO:0000313" key="3">
    <source>
        <dbReference type="EMBL" id="KAG0307811.1"/>
    </source>
</evidence>
<comment type="caution">
    <text evidence="3">The sequence shown here is derived from an EMBL/GenBank/DDBJ whole genome shotgun (WGS) entry which is preliminary data.</text>
</comment>
<name>A0A9P6R021_9FUNG</name>
<keyword evidence="2" id="KW-0812">Transmembrane</keyword>
<dbReference type="Proteomes" id="UP000823405">
    <property type="component" value="Unassembled WGS sequence"/>
</dbReference>
<keyword evidence="4" id="KW-1185">Reference proteome</keyword>
<gene>
    <name evidence="3" type="ORF">BGZ97_000273</name>
</gene>
<keyword evidence="2" id="KW-1133">Transmembrane helix</keyword>
<sequence>MGLVGVNGKITLPRSLDKACLLYMTVEGNVTTYNNGFCLFPIVAAAVTAVFALVFLIFLAMVLRRKDDVAPKPISMALVVWSFLLALLAFAVCGEIGLGLNKGCRILGDKSAYCLSTKQFNALYGAQISAGIMGGFWLLTILIELFQLRGRARHPSGGISTSNISNPNLVSASTTSSTYLTSAPTPAPAAAHIQYDGSHKQPEMTSHLAPSNNQVPQQYYQAPPPLPYQQVQQTPQIQYQQPVQLTPQMQHQQVQQTPQMQYQQ</sequence>
<dbReference type="AlphaFoldDB" id="A0A9P6R021"/>
<dbReference type="EMBL" id="JAAAIN010001043">
    <property type="protein sequence ID" value="KAG0307811.1"/>
    <property type="molecule type" value="Genomic_DNA"/>
</dbReference>
<accession>A0A9P6R021</accession>
<reference evidence="3" key="1">
    <citation type="journal article" date="2020" name="Fungal Divers.">
        <title>Resolving the Mortierellaceae phylogeny through synthesis of multi-gene phylogenetics and phylogenomics.</title>
        <authorList>
            <person name="Vandepol N."/>
            <person name="Liber J."/>
            <person name="Desiro A."/>
            <person name="Na H."/>
            <person name="Kennedy M."/>
            <person name="Barry K."/>
            <person name="Grigoriev I.V."/>
            <person name="Miller A.N."/>
            <person name="O'Donnell K."/>
            <person name="Stajich J.E."/>
            <person name="Bonito G."/>
        </authorList>
    </citation>
    <scope>NUCLEOTIDE SEQUENCE</scope>
    <source>
        <strain evidence="3">NVP60</strain>
    </source>
</reference>
<evidence type="ECO:0000256" key="2">
    <source>
        <dbReference type="SAM" id="Phobius"/>
    </source>
</evidence>
<organism evidence="3 4">
    <name type="scientific">Linnemannia gamsii</name>
    <dbReference type="NCBI Taxonomy" id="64522"/>
    <lineage>
        <taxon>Eukaryota</taxon>
        <taxon>Fungi</taxon>
        <taxon>Fungi incertae sedis</taxon>
        <taxon>Mucoromycota</taxon>
        <taxon>Mortierellomycotina</taxon>
        <taxon>Mortierellomycetes</taxon>
        <taxon>Mortierellales</taxon>
        <taxon>Mortierellaceae</taxon>
        <taxon>Linnemannia</taxon>
    </lineage>
</organism>
<feature type="transmembrane region" description="Helical" evidence="2">
    <location>
        <begin position="39"/>
        <end position="63"/>
    </location>
</feature>
<feature type="non-terminal residue" evidence="3">
    <location>
        <position position="1"/>
    </location>
</feature>
<evidence type="ECO:0000256" key="1">
    <source>
        <dbReference type="SAM" id="MobiDB-lite"/>
    </source>
</evidence>
<feature type="region of interest" description="Disordered" evidence="1">
    <location>
        <begin position="196"/>
        <end position="234"/>
    </location>
</feature>
<dbReference type="OrthoDB" id="2421160at2759"/>
<feature type="transmembrane region" description="Helical" evidence="2">
    <location>
        <begin position="75"/>
        <end position="100"/>
    </location>
</feature>